<protein>
    <recommendedName>
        <fullName evidence="5">HMA domain-containing protein</fullName>
    </recommendedName>
</protein>
<dbReference type="InterPro" id="IPR006121">
    <property type="entry name" value="HMA_dom"/>
</dbReference>
<dbReference type="CDD" id="cd00371">
    <property type="entry name" value="HMA"/>
    <property type="match status" value="1"/>
</dbReference>
<gene>
    <name evidence="6" type="ORF">DVH24_025572</name>
</gene>
<accession>A0A498HSE3</accession>
<name>A0A498HSE3_MALDO</name>
<dbReference type="EMBL" id="RDQH01000342">
    <property type="protein sequence ID" value="RXH72071.1"/>
    <property type="molecule type" value="Genomic_DNA"/>
</dbReference>
<evidence type="ECO:0000256" key="3">
    <source>
        <dbReference type="ARBA" id="ARBA00023289"/>
    </source>
</evidence>
<feature type="domain" description="HMA" evidence="5">
    <location>
        <begin position="14"/>
        <end position="86"/>
    </location>
</feature>
<evidence type="ECO:0000256" key="2">
    <source>
        <dbReference type="ARBA" id="ARBA00022723"/>
    </source>
</evidence>
<keyword evidence="7" id="KW-1185">Reference proteome</keyword>
<keyword evidence="2" id="KW-0479">Metal-binding</keyword>
<evidence type="ECO:0000256" key="1">
    <source>
        <dbReference type="ARBA" id="ARBA00022481"/>
    </source>
</evidence>
<sequence length="137" mass="15580">MGKSKKKNDQELKVVSVQFKVSMHCNACERTVVKTLRKLKVFGLIELLGVEKFTTEMKKHKVVVTGKIDPQKVLKKLRKKTGKKVEIVVDKEEKPKDASGEGNLTKPNVYPPFFDCCKESEILFMFSDENPNACCIM</sequence>
<evidence type="ECO:0000313" key="7">
    <source>
        <dbReference type="Proteomes" id="UP000290289"/>
    </source>
</evidence>
<dbReference type="Gene3D" id="3.30.70.100">
    <property type="match status" value="1"/>
</dbReference>
<keyword evidence="1" id="KW-0488">Methylation</keyword>
<dbReference type="PANTHER" id="PTHR46195:SF18">
    <property type="entry name" value="SUPEROXIDE DISMUTASE 1 COPPER CHAPERONE-LIKE PROTEIN"/>
    <property type="match status" value="1"/>
</dbReference>
<dbReference type="Proteomes" id="UP000290289">
    <property type="component" value="Chromosome 16"/>
</dbReference>
<dbReference type="SUPFAM" id="SSF55008">
    <property type="entry name" value="HMA, heavy metal-associated domain"/>
    <property type="match status" value="1"/>
</dbReference>
<evidence type="ECO:0000259" key="5">
    <source>
        <dbReference type="PROSITE" id="PS50846"/>
    </source>
</evidence>
<keyword evidence="3" id="KW-0449">Lipoprotein</keyword>
<dbReference type="InterPro" id="IPR044577">
    <property type="entry name" value="HIPP4/7/8/17/18/19"/>
</dbReference>
<organism evidence="6 7">
    <name type="scientific">Malus domestica</name>
    <name type="common">Apple</name>
    <name type="synonym">Pyrus malus</name>
    <dbReference type="NCBI Taxonomy" id="3750"/>
    <lineage>
        <taxon>Eukaryota</taxon>
        <taxon>Viridiplantae</taxon>
        <taxon>Streptophyta</taxon>
        <taxon>Embryophyta</taxon>
        <taxon>Tracheophyta</taxon>
        <taxon>Spermatophyta</taxon>
        <taxon>Magnoliopsida</taxon>
        <taxon>eudicotyledons</taxon>
        <taxon>Gunneridae</taxon>
        <taxon>Pentapetalae</taxon>
        <taxon>rosids</taxon>
        <taxon>fabids</taxon>
        <taxon>Rosales</taxon>
        <taxon>Rosaceae</taxon>
        <taxon>Amygdaloideae</taxon>
        <taxon>Maleae</taxon>
        <taxon>Malus</taxon>
    </lineage>
</organism>
<dbReference type="PROSITE" id="PS50846">
    <property type="entry name" value="HMA_2"/>
    <property type="match status" value="1"/>
</dbReference>
<proteinExistence type="inferred from homology"/>
<dbReference type="AlphaFoldDB" id="A0A498HSE3"/>
<comment type="similarity">
    <text evidence="4">Belongs to the HIPP family.</text>
</comment>
<dbReference type="InterPro" id="IPR036163">
    <property type="entry name" value="HMA_dom_sf"/>
</dbReference>
<dbReference type="Pfam" id="PF00403">
    <property type="entry name" value="HMA"/>
    <property type="match status" value="1"/>
</dbReference>
<evidence type="ECO:0000256" key="4">
    <source>
        <dbReference type="ARBA" id="ARBA00024045"/>
    </source>
</evidence>
<comment type="caution">
    <text evidence="6">The sequence shown here is derived from an EMBL/GenBank/DDBJ whole genome shotgun (WGS) entry which is preliminary data.</text>
</comment>
<reference evidence="6 7" key="1">
    <citation type="submission" date="2018-10" db="EMBL/GenBank/DDBJ databases">
        <title>A high-quality apple genome assembly.</title>
        <authorList>
            <person name="Hu J."/>
        </authorList>
    </citation>
    <scope>NUCLEOTIDE SEQUENCE [LARGE SCALE GENOMIC DNA]</scope>
    <source>
        <strain evidence="7">cv. HFTH1</strain>
        <tissue evidence="6">Young leaf</tissue>
    </source>
</reference>
<keyword evidence="3" id="KW-0636">Prenylation</keyword>
<dbReference type="GO" id="GO:0046872">
    <property type="term" value="F:metal ion binding"/>
    <property type="evidence" value="ECO:0007669"/>
    <property type="project" value="UniProtKB-KW"/>
</dbReference>
<evidence type="ECO:0000313" key="6">
    <source>
        <dbReference type="EMBL" id="RXH72071.1"/>
    </source>
</evidence>
<dbReference type="PANTHER" id="PTHR46195">
    <property type="entry name" value="HEAVY METAL-ASSOCIATED ISOPRENYLATED PLANT PROTEIN 7"/>
    <property type="match status" value="1"/>
</dbReference>